<evidence type="ECO:0000313" key="1">
    <source>
        <dbReference type="EMBL" id="ALN81078.1"/>
    </source>
</evidence>
<gene>
    <name evidence="1" type="ORF">LA76x_2948</name>
</gene>
<dbReference type="Proteomes" id="UP000060787">
    <property type="component" value="Chromosome"/>
</dbReference>
<organism evidence="1 2">
    <name type="scientific">Lysobacter antibioticus</name>
    <dbReference type="NCBI Taxonomy" id="84531"/>
    <lineage>
        <taxon>Bacteria</taxon>
        <taxon>Pseudomonadati</taxon>
        <taxon>Pseudomonadota</taxon>
        <taxon>Gammaproteobacteria</taxon>
        <taxon>Lysobacterales</taxon>
        <taxon>Lysobacteraceae</taxon>
        <taxon>Lysobacter</taxon>
    </lineage>
</organism>
<accession>A0A0S2FC51</accession>
<name>A0A0S2FC51_LYSAN</name>
<keyword evidence="2" id="KW-1185">Reference proteome</keyword>
<proteinExistence type="predicted"/>
<dbReference type="EMBL" id="CP011129">
    <property type="protein sequence ID" value="ALN81078.1"/>
    <property type="molecule type" value="Genomic_DNA"/>
</dbReference>
<sequence length="168" mass="18214">MPAGKPQSPGCVTDHSAVGCAASLFECAPVKANSPRWRSYRHERARGHSDNEHRSHRVACGFADSVDLPTPRSRAARIGFVRGRTSPFRRARQAVRRKANSRSPYADAAPSFLCVLHSNKDESNASRQCPGIATPGGLAHPSAKDSPCTLSCGCNAVRFPSFSPWRCR</sequence>
<dbReference type="AlphaFoldDB" id="A0A0S2FC51"/>
<protein>
    <submittedName>
        <fullName evidence="1">Uncharacterized protein</fullName>
    </submittedName>
</protein>
<dbReference type="KEGG" id="lab:LA76x_2948"/>
<dbReference type="STRING" id="84531.LA76x_2948"/>
<dbReference type="PATRIC" id="fig|84531.8.peg.2959"/>
<evidence type="ECO:0000313" key="2">
    <source>
        <dbReference type="Proteomes" id="UP000060787"/>
    </source>
</evidence>
<reference evidence="1 2" key="1">
    <citation type="journal article" date="2015" name="BMC Genomics">
        <title>Comparative genomics and metabolic profiling of the genus Lysobacter.</title>
        <authorList>
            <person name="de Bruijn I."/>
            <person name="Cheng X."/>
            <person name="de Jager V."/>
            <person name="Exposito R.G."/>
            <person name="Watrous J."/>
            <person name="Patel N."/>
            <person name="Postma J."/>
            <person name="Dorrestein P.C."/>
            <person name="Kobayashi D."/>
            <person name="Raaijmakers J.M."/>
        </authorList>
    </citation>
    <scope>NUCLEOTIDE SEQUENCE [LARGE SCALE GENOMIC DNA]</scope>
    <source>
        <strain evidence="1 2">76</strain>
    </source>
</reference>